<comment type="caution">
    <text evidence="14">The sequence shown here is derived from an EMBL/GenBank/DDBJ whole genome shotgun (WGS) entry which is preliminary data.</text>
</comment>
<evidence type="ECO:0000256" key="8">
    <source>
        <dbReference type="ARBA" id="ARBA00023128"/>
    </source>
</evidence>
<gene>
    <name evidence="14" type="ORF">CYY_006950</name>
</gene>
<dbReference type="GO" id="GO:0020037">
    <property type="term" value="F:heme binding"/>
    <property type="evidence" value="ECO:0007669"/>
    <property type="project" value="TreeGrafter"/>
</dbReference>
<proteinExistence type="inferred from homology"/>
<evidence type="ECO:0000256" key="12">
    <source>
        <dbReference type="RuleBase" id="RU364031"/>
    </source>
</evidence>
<dbReference type="PANTHER" id="PTHR13337">
    <property type="entry name" value="SUCCINATE DEHYDROGENASE"/>
    <property type="match status" value="1"/>
</dbReference>
<organism evidence="14 15">
    <name type="scientific">Polysphondylium violaceum</name>
    <dbReference type="NCBI Taxonomy" id="133409"/>
    <lineage>
        <taxon>Eukaryota</taxon>
        <taxon>Amoebozoa</taxon>
        <taxon>Evosea</taxon>
        <taxon>Eumycetozoa</taxon>
        <taxon>Dictyostelia</taxon>
        <taxon>Dictyosteliales</taxon>
        <taxon>Dictyosteliaceae</taxon>
        <taxon>Polysphondylium</taxon>
    </lineage>
</organism>
<feature type="binding site" evidence="10">
    <location>
        <position position="125"/>
    </location>
    <ligand>
        <name>a ubiquinone</name>
        <dbReference type="ChEBI" id="CHEBI:16389"/>
        <note>ligand shared with IP/SDHB</note>
    </ligand>
</feature>
<comment type="subcellular location">
    <subcellularLocation>
        <location evidence="1 12">Mitochondrion inner membrane</location>
        <topology evidence="1 12">Multi-pass membrane protein</topology>
    </subcellularLocation>
</comment>
<keyword evidence="11" id="KW-0479">Metal-binding</keyword>
<keyword evidence="5 12" id="KW-0999">Mitochondrion inner membrane</keyword>
<keyword evidence="15" id="KW-1185">Reference proteome</keyword>
<evidence type="ECO:0000256" key="7">
    <source>
        <dbReference type="ARBA" id="ARBA00022989"/>
    </source>
</evidence>
<evidence type="ECO:0000256" key="13">
    <source>
        <dbReference type="SAM" id="MobiDB-lite"/>
    </source>
</evidence>
<accession>A0A8J4PYK1</accession>
<feature type="transmembrane region" description="Helical" evidence="12">
    <location>
        <begin position="138"/>
        <end position="155"/>
    </location>
</feature>
<keyword evidence="9 12" id="KW-0472">Membrane</keyword>
<evidence type="ECO:0000256" key="2">
    <source>
        <dbReference type="ARBA" id="ARBA00007294"/>
    </source>
</evidence>
<evidence type="ECO:0000256" key="10">
    <source>
        <dbReference type="PIRSR" id="PIRSR607992-1"/>
    </source>
</evidence>
<keyword evidence="3" id="KW-0813">Transport</keyword>
<dbReference type="GO" id="GO:0048039">
    <property type="term" value="F:ubiquinone binding"/>
    <property type="evidence" value="ECO:0007669"/>
    <property type="project" value="TreeGrafter"/>
</dbReference>
<dbReference type="Proteomes" id="UP000695562">
    <property type="component" value="Unassembled WGS sequence"/>
</dbReference>
<keyword evidence="11" id="KW-0408">Iron</keyword>
<dbReference type="GO" id="GO:0006099">
    <property type="term" value="P:tricarboxylic acid cycle"/>
    <property type="evidence" value="ECO:0007669"/>
    <property type="project" value="TreeGrafter"/>
</dbReference>
<protein>
    <recommendedName>
        <fullName evidence="12">Succinate dehydrogenase [ubiquinone] cytochrome b small subunit</fullName>
    </recommendedName>
</protein>
<evidence type="ECO:0000256" key="1">
    <source>
        <dbReference type="ARBA" id="ARBA00004448"/>
    </source>
</evidence>
<evidence type="ECO:0000313" key="14">
    <source>
        <dbReference type="EMBL" id="KAF2071726.1"/>
    </source>
</evidence>
<feature type="binding site" description="axial binding residue" evidence="11">
    <location>
        <position position="113"/>
    </location>
    <ligand>
        <name>heme b</name>
        <dbReference type="ChEBI" id="CHEBI:60344"/>
        <note>ligand shared with SDHC</note>
    </ligand>
    <ligandPart>
        <name>Fe</name>
        <dbReference type="ChEBI" id="CHEBI:18248"/>
    </ligandPart>
</feature>
<evidence type="ECO:0000256" key="5">
    <source>
        <dbReference type="ARBA" id="ARBA00022792"/>
    </source>
</evidence>
<comment type="similarity">
    <text evidence="2 12">Belongs to the CybS family.</text>
</comment>
<evidence type="ECO:0000313" key="15">
    <source>
        <dbReference type="Proteomes" id="UP000695562"/>
    </source>
</evidence>
<dbReference type="InterPro" id="IPR007992">
    <property type="entry name" value="CybS"/>
</dbReference>
<keyword evidence="8 12" id="KW-0496">Mitochondrion</keyword>
<keyword evidence="7 12" id="KW-1133">Transmembrane helix</keyword>
<evidence type="ECO:0000256" key="9">
    <source>
        <dbReference type="ARBA" id="ARBA00023136"/>
    </source>
</evidence>
<keyword evidence="6 12" id="KW-0809">Transit peptide</keyword>
<dbReference type="EMBL" id="AJWJ01000344">
    <property type="protein sequence ID" value="KAF2071726.1"/>
    <property type="molecule type" value="Genomic_DNA"/>
</dbReference>
<dbReference type="GO" id="GO:0005743">
    <property type="term" value="C:mitochondrial inner membrane"/>
    <property type="evidence" value="ECO:0007669"/>
    <property type="project" value="UniProtKB-SubCell"/>
</dbReference>
<feature type="transmembrane region" description="Helical" evidence="12">
    <location>
        <begin position="75"/>
        <end position="93"/>
    </location>
</feature>
<dbReference type="GO" id="GO:0046872">
    <property type="term" value="F:metal ion binding"/>
    <property type="evidence" value="ECO:0007669"/>
    <property type="project" value="UniProtKB-KW"/>
</dbReference>
<dbReference type="AlphaFoldDB" id="A0A8J4PYK1"/>
<reference evidence="14" key="1">
    <citation type="submission" date="2020-01" db="EMBL/GenBank/DDBJ databases">
        <title>Development of genomics and gene disruption for Polysphondylium violaceum indicates a role for the polyketide synthase stlB in stalk morphogenesis.</title>
        <authorList>
            <person name="Narita B."/>
            <person name="Kawabe Y."/>
            <person name="Kin K."/>
            <person name="Saito T."/>
            <person name="Gibbs R."/>
            <person name="Kuspa A."/>
            <person name="Muzny D."/>
            <person name="Queller D."/>
            <person name="Richards S."/>
            <person name="Strassman J."/>
            <person name="Sucgang R."/>
            <person name="Worley K."/>
            <person name="Schaap P."/>
        </authorList>
    </citation>
    <scope>NUCLEOTIDE SEQUENCE</scope>
    <source>
        <strain evidence="14">QSvi11</strain>
    </source>
</reference>
<feature type="region of interest" description="Disordered" evidence="13">
    <location>
        <begin position="37"/>
        <end position="65"/>
    </location>
</feature>
<dbReference type="InterPro" id="IPR034804">
    <property type="entry name" value="SQR/QFR_C/D"/>
</dbReference>
<sequence length="174" mass="19108">MLRAPKLFQPRYVSSLFGGFTPNSSLTAKSQQTLQTRLSSSSSYDSNPSYHGPNKHLTATDKLPDPQGAIKTSKIFHYSSMGMAIALPISLLFPQSTLTFVTDSLLSIILPTHFTLGMFAVINDYIYQPTTRMLSKSLTLGLAGIICAGFVIISNKTGIHEVFRSLFVDKKKNN</sequence>
<dbReference type="SUPFAM" id="SSF81343">
    <property type="entry name" value="Fumarate reductase respiratory complex transmembrane subunits"/>
    <property type="match status" value="1"/>
</dbReference>
<name>A0A8J4PYK1_9MYCE</name>
<keyword evidence="4 12" id="KW-0812">Transmembrane</keyword>
<evidence type="ECO:0000256" key="6">
    <source>
        <dbReference type="ARBA" id="ARBA00022946"/>
    </source>
</evidence>
<dbReference type="Gene3D" id="1.20.1300.10">
    <property type="entry name" value="Fumarate reductase/succinate dehydrogenase, transmembrane subunit"/>
    <property type="match status" value="1"/>
</dbReference>
<dbReference type="PANTHER" id="PTHR13337:SF2">
    <property type="entry name" value="SUCCINATE DEHYDROGENASE [UBIQUINONE] CYTOCHROME B SMALL SUBUNIT, MITOCHONDRIAL"/>
    <property type="match status" value="1"/>
</dbReference>
<dbReference type="OrthoDB" id="18577at2759"/>
<evidence type="ECO:0000256" key="11">
    <source>
        <dbReference type="PIRSR" id="PIRSR607992-2"/>
    </source>
</evidence>
<feature type="transmembrane region" description="Helical" evidence="12">
    <location>
        <begin position="105"/>
        <end position="126"/>
    </location>
</feature>
<evidence type="ECO:0000256" key="4">
    <source>
        <dbReference type="ARBA" id="ARBA00022692"/>
    </source>
</evidence>
<dbReference type="GO" id="GO:0006121">
    <property type="term" value="P:mitochondrial electron transport, succinate to ubiquinone"/>
    <property type="evidence" value="ECO:0007669"/>
    <property type="project" value="TreeGrafter"/>
</dbReference>
<evidence type="ECO:0000256" key="3">
    <source>
        <dbReference type="ARBA" id="ARBA00022448"/>
    </source>
</evidence>